<feature type="non-terminal residue" evidence="3">
    <location>
        <position position="1"/>
    </location>
</feature>
<feature type="coiled-coil region" evidence="1">
    <location>
        <begin position="119"/>
        <end position="149"/>
    </location>
</feature>
<gene>
    <name evidence="3" type="ORF">g.200</name>
</gene>
<feature type="compositionally biased region" description="Polar residues" evidence="2">
    <location>
        <begin position="51"/>
        <end position="72"/>
    </location>
</feature>
<dbReference type="EMBL" id="GEBQ01027555">
    <property type="protein sequence ID" value="JAT12422.1"/>
    <property type="molecule type" value="Transcribed_RNA"/>
</dbReference>
<organism evidence="3">
    <name type="scientific">Graphocephala atropunctata</name>
    <dbReference type="NCBI Taxonomy" id="36148"/>
    <lineage>
        <taxon>Eukaryota</taxon>
        <taxon>Metazoa</taxon>
        <taxon>Ecdysozoa</taxon>
        <taxon>Arthropoda</taxon>
        <taxon>Hexapoda</taxon>
        <taxon>Insecta</taxon>
        <taxon>Pterygota</taxon>
        <taxon>Neoptera</taxon>
        <taxon>Paraneoptera</taxon>
        <taxon>Hemiptera</taxon>
        <taxon>Auchenorrhyncha</taxon>
        <taxon>Membracoidea</taxon>
        <taxon>Cicadellidae</taxon>
        <taxon>Cicadellinae</taxon>
        <taxon>Cicadellini</taxon>
        <taxon>Graphocephala</taxon>
    </lineage>
</organism>
<protein>
    <submittedName>
        <fullName evidence="3">Uncharacterized protein</fullName>
    </submittedName>
</protein>
<sequence length="158" mass="18285">KEPLSPRQVQTTTVGQLINMMNEGKAIVAIDEKLEPYFIMQISPPQRKYSPPQQNDSLPQRNNSPQQDSSPPHQDYSLPQWDYSPPELQSPLWPVVTMSEESNTWVVANPPKREGGINISKMEKRLQELEEVKSRVRFLTEKYKQMKNVQKYGRMLCG</sequence>
<dbReference type="AlphaFoldDB" id="A0A1B6KLU0"/>
<accession>A0A1B6KLU0</accession>
<reference evidence="3" key="1">
    <citation type="submission" date="2015-11" db="EMBL/GenBank/DDBJ databases">
        <title>De novo transcriptome assembly of four potential Pierce s Disease insect vectors from Arizona vineyards.</title>
        <authorList>
            <person name="Tassone E.E."/>
        </authorList>
    </citation>
    <scope>NUCLEOTIDE SEQUENCE</scope>
</reference>
<name>A0A1B6KLU0_9HEMI</name>
<feature type="region of interest" description="Disordered" evidence="2">
    <location>
        <begin position="41"/>
        <end position="85"/>
    </location>
</feature>
<evidence type="ECO:0000256" key="1">
    <source>
        <dbReference type="SAM" id="Coils"/>
    </source>
</evidence>
<evidence type="ECO:0000313" key="3">
    <source>
        <dbReference type="EMBL" id="JAT12422.1"/>
    </source>
</evidence>
<evidence type="ECO:0000256" key="2">
    <source>
        <dbReference type="SAM" id="MobiDB-lite"/>
    </source>
</evidence>
<proteinExistence type="predicted"/>
<keyword evidence="1" id="KW-0175">Coiled coil</keyword>